<reference evidence="4" key="1">
    <citation type="submission" date="2020-11" db="EMBL/GenBank/DDBJ databases">
        <title>Nocardia NEAU-351.nov., a novel actinomycete isolated from the cow dung.</title>
        <authorList>
            <person name="Zhang X."/>
        </authorList>
    </citation>
    <scope>NUCLEOTIDE SEQUENCE</scope>
    <source>
        <strain evidence="4">NEAU-351</strain>
    </source>
</reference>
<dbReference type="PANTHER" id="PTHR21180:SF32">
    <property type="entry name" value="ENDONUCLEASE_EXONUCLEASE_PHOSPHATASE FAMILY DOMAIN-CONTAINING PROTEIN 1"/>
    <property type="match status" value="1"/>
</dbReference>
<evidence type="ECO:0000259" key="3">
    <source>
        <dbReference type="SMART" id="SM00278"/>
    </source>
</evidence>
<proteinExistence type="predicted"/>
<gene>
    <name evidence="4" type="ORF">IT779_12955</name>
</gene>
<dbReference type="GO" id="GO:0003677">
    <property type="term" value="F:DNA binding"/>
    <property type="evidence" value="ECO:0007669"/>
    <property type="project" value="InterPro"/>
</dbReference>
<feature type="region of interest" description="Disordered" evidence="1">
    <location>
        <begin position="1"/>
        <end position="25"/>
    </location>
</feature>
<dbReference type="Pfam" id="PF10531">
    <property type="entry name" value="SLBB"/>
    <property type="match status" value="1"/>
</dbReference>
<dbReference type="EMBL" id="JADMLG010000004">
    <property type="protein sequence ID" value="MBH0777191.1"/>
    <property type="molecule type" value="Genomic_DNA"/>
</dbReference>
<accession>A0A931IA39</accession>
<dbReference type="Pfam" id="PF12836">
    <property type="entry name" value="HHH_3"/>
    <property type="match status" value="1"/>
</dbReference>
<dbReference type="InterPro" id="IPR003583">
    <property type="entry name" value="Hlx-hairpin-Hlx_DNA-bd_motif"/>
</dbReference>
<dbReference type="Proteomes" id="UP000655751">
    <property type="component" value="Unassembled WGS sequence"/>
</dbReference>
<feature type="compositionally biased region" description="Polar residues" evidence="1">
    <location>
        <begin position="187"/>
        <end position="204"/>
    </location>
</feature>
<comment type="caution">
    <text evidence="4">The sequence shown here is derived from an EMBL/GenBank/DDBJ whole genome shotgun (WGS) entry which is preliminary data.</text>
</comment>
<evidence type="ECO:0000256" key="1">
    <source>
        <dbReference type="SAM" id="MobiDB-lite"/>
    </source>
</evidence>
<name>A0A931IA39_9NOCA</name>
<keyword evidence="2" id="KW-0472">Membrane</keyword>
<feature type="transmembrane region" description="Helical" evidence="2">
    <location>
        <begin position="47"/>
        <end position="66"/>
    </location>
</feature>
<evidence type="ECO:0000256" key="2">
    <source>
        <dbReference type="SAM" id="Phobius"/>
    </source>
</evidence>
<feature type="domain" description="Helix-hairpin-helix DNA-binding motif class 1" evidence="3">
    <location>
        <begin position="252"/>
        <end position="271"/>
    </location>
</feature>
<dbReference type="InterPro" id="IPR019554">
    <property type="entry name" value="Soluble_ligand-bd"/>
</dbReference>
<dbReference type="SUPFAM" id="SSF47781">
    <property type="entry name" value="RuvA domain 2-like"/>
    <property type="match status" value="1"/>
</dbReference>
<evidence type="ECO:0000313" key="4">
    <source>
        <dbReference type="EMBL" id="MBH0777191.1"/>
    </source>
</evidence>
<sequence length="274" mass="27805">MDDAAKDEGWGSAPRESADGPGAGRRWERLVPKRFHGARWDPGRRGVVTLALVGLLAAIITAVVVFREQPVAQAVPPVPSVRTSSAAAAPSGRADVPRADVPRNGADAAVPAATPAATGELVVSVVGLVRTGGLKHLPAGARVADAITAAGGALDGADLTSLNLAQRLGDGDQVLVGPAVPDRATPQLGSTTINAASRPTTSGASHPAGPTARVDLNKATESDLDALPGVGPVTARAIVAWRTTNGRFTDVEQLGDIDGIGPARLTRLRELVTV</sequence>
<feature type="region of interest" description="Disordered" evidence="1">
    <location>
        <begin position="181"/>
        <end position="213"/>
    </location>
</feature>
<evidence type="ECO:0000313" key="5">
    <source>
        <dbReference type="Proteomes" id="UP000655751"/>
    </source>
</evidence>
<dbReference type="SMART" id="SM00278">
    <property type="entry name" value="HhH1"/>
    <property type="match status" value="2"/>
</dbReference>
<keyword evidence="2" id="KW-0812">Transmembrane</keyword>
<dbReference type="InterPro" id="IPR010994">
    <property type="entry name" value="RuvA_2-like"/>
</dbReference>
<dbReference type="Gene3D" id="1.10.150.320">
    <property type="entry name" value="Photosystem II 12 kDa extrinsic protein"/>
    <property type="match status" value="1"/>
</dbReference>
<organism evidence="4 5">
    <name type="scientific">Nocardia bovistercoris</name>
    <dbReference type="NCBI Taxonomy" id="2785916"/>
    <lineage>
        <taxon>Bacteria</taxon>
        <taxon>Bacillati</taxon>
        <taxon>Actinomycetota</taxon>
        <taxon>Actinomycetes</taxon>
        <taxon>Mycobacteriales</taxon>
        <taxon>Nocardiaceae</taxon>
        <taxon>Nocardia</taxon>
    </lineage>
</organism>
<feature type="domain" description="Helix-hairpin-helix DNA-binding motif class 1" evidence="3">
    <location>
        <begin position="222"/>
        <end position="241"/>
    </location>
</feature>
<dbReference type="GO" id="GO:0015627">
    <property type="term" value="C:type II protein secretion system complex"/>
    <property type="evidence" value="ECO:0007669"/>
    <property type="project" value="TreeGrafter"/>
</dbReference>
<dbReference type="AlphaFoldDB" id="A0A931IA39"/>
<dbReference type="GO" id="GO:0015628">
    <property type="term" value="P:protein secretion by the type II secretion system"/>
    <property type="evidence" value="ECO:0007669"/>
    <property type="project" value="TreeGrafter"/>
</dbReference>
<dbReference type="GO" id="GO:0006281">
    <property type="term" value="P:DNA repair"/>
    <property type="evidence" value="ECO:0007669"/>
    <property type="project" value="InterPro"/>
</dbReference>
<dbReference type="PANTHER" id="PTHR21180">
    <property type="entry name" value="ENDONUCLEASE/EXONUCLEASE/PHOSPHATASE FAMILY DOMAIN-CONTAINING PROTEIN 1"/>
    <property type="match status" value="1"/>
</dbReference>
<keyword evidence="2" id="KW-1133">Transmembrane helix</keyword>
<protein>
    <submittedName>
        <fullName evidence="4">Helix-hairpin-helix domain-containing protein</fullName>
    </submittedName>
</protein>
<feature type="region of interest" description="Disordered" evidence="1">
    <location>
        <begin position="79"/>
        <end position="100"/>
    </location>
</feature>
<dbReference type="InterPro" id="IPR051675">
    <property type="entry name" value="Endo/Exo/Phosphatase_dom_1"/>
</dbReference>
<keyword evidence="5" id="KW-1185">Reference proteome</keyword>